<reference evidence="2 3" key="1">
    <citation type="submission" date="2018-02" db="EMBL/GenBank/DDBJ databases">
        <title>Solimicrobium silvestre gen. nov., sp. nov., isolated from alpine forest soil.</title>
        <authorList>
            <person name="Margesin R."/>
            <person name="Albuquerque L."/>
            <person name="Zhang D.-C."/>
            <person name="Froufe H.J.C."/>
            <person name="Severino R."/>
            <person name="Roxo I."/>
            <person name="Egas C."/>
            <person name="Da Costa M.S."/>
        </authorList>
    </citation>
    <scope>NUCLEOTIDE SEQUENCE [LARGE SCALE GENOMIC DNA]</scope>
    <source>
        <strain evidence="2 3">S20-91</strain>
    </source>
</reference>
<sequence>MTKKSLNTSAISAPDNPQTRPVIVSSAHLAAGKSAELSEFEFGLIISGNAFNRWITRCMAAAGVSDMTTIEVLVLHHVNHRARSKKLADIAFLLNIEDTHVVNYALKKLQNLDLIATEKRGKEVLYSTNEKGQAVCAKYFEVREQVLVASLAGGAQESFELQELARFLRGLSGLYDQASRAATSF</sequence>
<comment type="caution">
    <text evidence="2">The sequence shown here is derived from an EMBL/GenBank/DDBJ whole genome shotgun (WGS) entry which is preliminary data.</text>
</comment>
<dbReference type="RefSeq" id="WP_105533309.1">
    <property type="nucleotide sequence ID" value="NZ_PUGF01000019.1"/>
</dbReference>
<dbReference type="InterPro" id="IPR036388">
    <property type="entry name" value="WH-like_DNA-bd_sf"/>
</dbReference>
<organism evidence="2 3">
    <name type="scientific">Solimicrobium silvestre</name>
    <dbReference type="NCBI Taxonomy" id="2099400"/>
    <lineage>
        <taxon>Bacteria</taxon>
        <taxon>Pseudomonadati</taxon>
        <taxon>Pseudomonadota</taxon>
        <taxon>Betaproteobacteria</taxon>
        <taxon>Burkholderiales</taxon>
        <taxon>Oxalobacteraceae</taxon>
        <taxon>Solimicrobium</taxon>
    </lineage>
</organism>
<dbReference type="InterPro" id="IPR014601">
    <property type="entry name" value="Trans_reg_MarR_HTH"/>
</dbReference>
<dbReference type="OrthoDB" id="6622112at2"/>
<evidence type="ECO:0000313" key="2">
    <source>
        <dbReference type="EMBL" id="PRC91807.1"/>
    </source>
</evidence>
<dbReference type="GO" id="GO:0003700">
    <property type="term" value="F:DNA-binding transcription factor activity"/>
    <property type="evidence" value="ECO:0007669"/>
    <property type="project" value="InterPro"/>
</dbReference>
<keyword evidence="3" id="KW-1185">Reference proteome</keyword>
<dbReference type="EMBL" id="PUGF01000019">
    <property type="protein sequence ID" value="PRC91807.1"/>
    <property type="molecule type" value="Genomic_DNA"/>
</dbReference>
<dbReference type="Gene3D" id="1.10.10.10">
    <property type="entry name" value="Winged helix-like DNA-binding domain superfamily/Winged helix DNA-binding domain"/>
    <property type="match status" value="1"/>
</dbReference>
<feature type="domain" description="HTH marR-type" evidence="1">
    <location>
        <begin position="67"/>
        <end position="132"/>
    </location>
</feature>
<name>A0A2S9GVQ0_9BURK</name>
<dbReference type="PIRSF" id="PIRSF036158">
    <property type="entry name" value="UCP036158_MarR"/>
    <property type="match status" value="1"/>
</dbReference>
<evidence type="ECO:0000259" key="1">
    <source>
        <dbReference type="Pfam" id="PF13463"/>
    </source>
</evidence>
<gene>
    <name evidence="2" type="ORF">S2091_3562</name>
</gene>
<dbReference type="SUPFAM" id="SSF46785">
    <property type="entry name" value="Winged helix' DNA-binding domain"/>
    <property type="match status" value="1"/>
</dbReference>
<dbReference type="InterPro" id="IPR000835">
    <property type="entry name" value="HTH_MarR-typ"/>
</dbReference>
<dbReference type="Proteomes" id="UP000237839">
    <property type="component" value="Unassembled WGS sequence"/>
</dbReference>
<proteinExistence type="predicted"/>
<evidence type="ECO:0000313" key="3">
    <source>
        <dbReference type="Proteomes" id="UP000237839"/>
    </source>
</evidence>
<dbReference type="AlphaFoldDB" id="A0A2S9GVQ0"/>
<protein>
    <submittedName>
        <fullName evidence="2">Putative transcription regulator contains HTH domain (MarR family)</fullName>
    </submittedName>
</protein>
<dbReference type="InterPro" id="IPR036390">
    <property type="entry name" value="WH_DNA-bd_sf"/>
</dbReference>
<dbReference type="Pfam" id="PF13463">
    <property type="entry name" value="HTH_27"/>
    <property type="match status" value="1"/>
</dbReference>
<accession>A0A2S9GVQ0</accession>